<comment type="caution">
    <text evidence="2">The sequence shown here is derived from an EMBL/GenBank/DDBJ whole genome shotgun (WGS) entry which is preliminary data.</text>
</comment>
<keyword evidence="5" id="KW-1185">Reference proteome</keyword>
<organism evidence="2 4">
    <name type="scientific">Algoriphagus ratkowskyi</name>
    <dbReference type="NCBI Taxonomy" id="57028"/>
    <lineage>
        <taxon>Bacteria</taxon>
        <taxon>Pseudomonadati</taxon>
        <taxon>Bacteroidota</taxon>
        <taxon>Cytophagia</taxon>
        <taxon>Cytophagales</taxon>
        <taxon>Cyclobacteriaceae</taxon>
        <taxon>Algoriphagus</taxon>
    </lineage>
</organism>
<dbReference type="AlphaFoldDB" id="A0A2W7R3V9"/>
<reference evidence="3 5" key="2">
    <citation type="submission" date="2019-08" db="EMBL/GenBank/DDBJ databases">
        <title>Genome of Algoriphagus ratkowskyi IC026.</title>
        <authorList>
            <person name="Bowman J.P."/>
        </authorList>
    </citation>
    <scope>NUCLEOTIDE SEQUENCE [LARGE SCALE GENOMIC DNA]</scope>
    <source>
        <strain evidence="3 5">IC026</strain>
    </source>
</reference>
<reference evidence="2 4" key="1">
    <citation type="submission" date="2018-06" db="EMBL/GenBank/DDBJ databases">
        <title>Genomic Encyclopedia of Archaeal and Bacterial Type Strains, Phase II (KMG-II): from individual species to whole genera.</title>
        <authorList>
            <person name="Goeker M."/>
        </authorList>
    </citation>
    <scope>NUCLEOTIDE SEQUENCE [LARGE SCALE GENOMIC DNA]</scope>
    <source>
        <strain evidence="2 4">DSM 22686</strain>
    </source>
</reference>
<evidence type="ECO:0000259" key="1">
    <source>
        <dbReference type="Pfam" id="PF18962"/>
    </source>
</evidence>
<proteinExistence type="predicted"/>
<accession>A0A2W7R3V9</accession>
<evidence type="ECO:0000313" key="3">
    <source>
        <dbReference type="EMBL" id="TXD76701.1"/>
    </source>
</evidence>
<sequence length="78" mass="8715">MTLISSEVKFIALGDLEFAENSIRIYNSDGMEVSASVEVVHQSPLQITLAISRLSAGTYVIRMESPDSRVFVRKLIKR</sequence>
<dbReference type="RefSeq" id="WP_086502301.1">
    <property type="nucleotide sequence ID" value="NZ_MSSV01000015.1"/>
</dbReference>
<evidence type="ECO:0000313" key="2">
    <source>
        <dbReference type="EMBL" id="PZX53896.1"/>
    </source>
</evidence>
<name>A0A2W7R3V9_9BACT</name>
<evidence type="ECO:0000313" key="4">
    <source>
        <dbReference type="Proteomes" id="UP000249115"/>
    </source>
</evidence>
<evidence type="ECO:0000313" key="5">
    <source>
        <dbReference type="Proteomes" id="UP000321927"/>
    </source>
</evidence>
<dbReference type="Proteomes" id="UP000321927">
    <property type="component" value="Unassembled WGS sequence"/>
</dbReference>
<gene>
    <name evidence="3" type="ORF">ESW18_15170</name>
    <name evidence="2" type="ORF">LV84_03004</name>
</gene>
<protein>
    <submittedName>
        <fullName evidence="2">Putative secreted protein (Por secretion system target)</fullName>
    </submittedName>
    <submittedName>
        <fullName evidence="3">T9SS type A sorting domain-containing protein</fullName>
    </submittedName>
</protein>
<feature type="domain" description="Secretion system C-terminal sorting" evidence="1">
    <location>
        <begin position="17"/>
        <end position="76"/>
    </location>
</feature>
<dbReference type="Pfam" id="PF18962">
    <property type="entry name" value="Por_Secre_tail"/>
    <property type="match status" value="1"/>
</dbReference>
<dbReference type="InterPro" id="IPR026444">
    <property type="entry name" value="Secre_tail"/>
</dbReference>
<dbReference type="OrthoDB" id="966171at2"/>
<dbReference type="EMBL" id="VORV01000010">
    <property type="protein sequence ID" value="TXD76701.1"/>
    <property type="molecule type" value="Genomic_DNA"/>
</dbReference>
<dbReference type="NCBIfam" id="TIGR04183">
    <property type="entry name" value="Por_Secre_tail"/>
    <property type="match status" value="1"/>
</dbReference>
<dbReference type="EMBL" id="QKZU01000011">
    <property type="protein sequence ID" value="PZX53896.1"/>
    <property type="molecule type" value="Genomic_DNA"/>
</dbReference>
<dbReference type="Proteomes" id="UP000249115">
    <property type="component" value="Unassembled WGS sequence"/>
</dbReference>